<name>A0ACB9JZC0_9ASTR</name>
<keyword evidence="2" id="KW-1185">Reference proteome</keyword>
<reference evidence="1 2" key="2">
    <citation type="journal article" date="2022" name="Mol. Ecol. Resour.">
        <title>The genomes of chicory, endive, great burdock and yacon provide insights into Asteraceae paleo-polyploidization history and plant inulin production.</title>
        <authorList>
            <person name="Fan W."/>
            <person name="Wang S."/>
            <person name="Wang H."/>
            <person name="Wang A."/>
            <person name="Jiang F."/>
            <person name="Liu H."/>
            <person name="Zhao H."/>
            <person name="Xu D."/>
            <person name="Zhang Y."/>
        </authorList>
    </citation>
    <scope>NUCLEOTIDE SEQUENCE [LARGE SCALE GENOMIC DNA]</scope>
    <source>
        <strain evidence="2">cv. Yunnan</strain>
        <tissue evidence="1">Leaves</tissue>
    </source>
</reference>
<sequence>MGMKEVKGVRTSWWRVNGADGREFTVKMMVRWLAVRYSGSLGCFEMMAAMLHGRWPCGGCMVGGGEVVLVMVDGGSYEDEGGDLMMEETGLLWTVSGSWWFMGIR</sequence>
<evidence type="ECO:0000313" key="1">
    <source>
        <dbReference type="EMBL" id="KAI3825326.1"/>
    </source>
</evidence>
<accession>A0ACB9JZC0</accession>
<comment type="caution">
    <text evidence="1">The sequence shown here is derived from an EMBL/GenBank/DDBJ whole genome shotgun (WGS) entry which is preliminary data.</text>
</comment>
<gene>
    <name evidence="1" type="ORF">L1987_06808</name>
</gene>
<dbReference type="Proteomes" id="UP001056120">
    <property type="component" value="Linkage Group LG02"/>
</dbReference>
<dbReference type="EMBL" id="CM042019">
    <property type="protein sequence ID" value="KAI3825326.1"/>
    <property type="molecule type" value="Genomic_DNA"/>
</dbReference>
<proteinExistence type="predicted"/>
<protein>
    <submittedName>
        <fullName evidence="1">Uncharacterized protein</fullName>
    </submittedName>
</protein>
<evidence type="ECO:0000313" key="2">
    <source>
        <dbReference type="Proteomes" id="UP001056120"/>
    </source>
</evidence>
<organism evidence="1 2">
    <name type="scientific">Smallanthus sonchifolius</name>
    <dbReference type="NCBI Taxonomy" id="185202"/>
    <lineage>
        <taxon>Eukaryota</taxon>
        <taxon>Viridiplantae</taxon>
        <taxon>Streptophyta</taxon>
        <taxon>Embryophyta</taxon>
        <taxon>Tracheophyta</taxon>
        <taxon>Spermatophyta</taxon>
        <taxon>Magnoliopsida</taxon>
        <taxon>eudicotyledons</taxon>
        <taxon>Gunneridae</taxon>
        <taxon>Pentapetalae</taxon>
        <taxon>asterids</taxon>
        <taxon>campanulids</taxon>
        <taxon>Asterales</taxon>
        <taxon>Asteraceae</taxon>
        <taxon>Asteroideae</taxon>
        <taxon>Heliantheae alliance</taxon>
        <taxon>Millerieae</taxon>
        <taxon>Smallanthus</taxon>
    </lineage>
</organism>
<reference evidence="2" key="1">
    <citation type="journal article" date="2022" name="Mol. Ecol. Resour.">
        <title>The genomes of chicory, endive, great burdock and yacon provide insights into Asteraceae palaeo-polyploidization history and plant inulin production.</title>
        <authorList>
            <person name="Fan W."/>
            <person name="Wang S."/>
            <person name="Wang H."/>
            <person name="Wang A."/>
            <person name="Jiang F."/>
            <person name="Liu H."/>
            <person name="Zhao H."/>
            <person name="Xu D."/>
            <person name="Zhang Y."/>
        </authorList>
    </citation>
    <scope>NUCLEOTIDE SEQUENCE [LARGE SCALE GENOMIC DNA]</scope>
    <source>
        <strain evidence="2">cv. Yunnan</strain>
    </source>
</reference>